<dbReference type="AlphaFoldDB" id="A0A9N7VE05"/>
<evidence type="ECO:0000256" key="1">
    <source>
        <dbReference type="SAM" id="MobiDB-lite"/>
    </source>
</evidence>
<evidence type="ECO:0000313" key="3">
    <source>
        <dbReference type="Proteomes" id="UP001153269"/>
    </source>
</evidence>
<keyword evidence="3" id="KW-1185">Reference proteome</keyword>
<accession>A0A9N7VE05</accession>
<dbReference type="EMBL" id="CADEAL010003956">
    <property type="protein sequence ID" value="CAB1447700.1"/>
    <property type="molecule type" value="Genomic_DNA"/>
</dbReference>
<name>A0A9N7VE05_PLEPL</name>
<dbReference type="Proteomes" id="UP001153269">
    <property type="component" value="Unassembled WGS sequence"/>
</dbReference>
<sequence length="99" mass="10820">MPSVYDTKKMKVVGWMKFQVSSASGVAQCNENDPKRGAASKPHVRSQEPSKEDLKIAAAKQLSVPNEDGRNKKNCIPDLAGCFKRELETQGGDDTVGRK</sequence>
<feature type="region of interest" description="Disordered" evidence="1">
    <location>
        <begin position="24"/>
        <end position="54"/>
    </location>
</feature>
<comment type="caution">
    <text evidence="2">The sequence shown here is derived from an EMBL/GenBank/DDBJ whole genome shotgun (WGS) entry which is preliminary data.</text>
</comment>
<evidence type="ECO:0000313" key="2">
    <source>
        <dbReference type="EMBL" id="CAB1447700.1"/>
    </source>
</evidence>
<proteinExistence type="predicted"/>
<feature type="compositionally biased region" description="Basic and acidic residues" evidence="1">
    <location>
        <begin position="45"/>
        <end position="54"/>
    </location>
</feature>
<gene>
    <name evidence="2" type="ORF">PLEPLA_LOCUS35377</name>
</gene>
<organism evidence="2 3">
    <name type="scientific">Pleuronectes platessa</name>
    <name type="common">European plaice</name>
    <dbReference type="NCBI Taxonomy" id="8262"/>
    <lineage>
        <taxon>Eukaryota</taxon>
        <taxon>Metazoa</taxon>
        <taxon>Chordata</taxon>
        <taxon>Craniata</taxon>
        <taxon>Vertebrata</taxon>
        <taxon>Euteleostomi</taxon>
        <taxon>Actinopterygii</taxon>
        <taxon>Neopterygii</taxon>
        <taxon>Teleostei</taxon>
        <taxon>Neoteleostei</taxon>
        <taxon>Acanthomorphata</taxon>
        <taxon>Carangaria</taxon>
        <taxon>Pleuronectiformes</taxon>
        <taxon>Pleuronectoidei</taxon>
        <taxon>Pleuronectidae</taxon>
        <taxon>Pleuronectes</taxon>
    </lineage>
</organism>
<reference evidence="2" key="1">
    <citation type="submission" date="2020-03" db="EMBL/GenBank/DDBJ databases">
        <authorList>
            <person name="Weist P."/>
        </authorList>
    </citation>
    <scope>NUCLEOTIDE SEQUENCE</scope>
</reference>
<protein>
    <submittedName>
        <fullName evidence="2">Uncharacterized protein</fullName>
    </submittedName>
</protein>